<dbReference type="AlphaFoldDB" id="A0A9Q5JHW3"/>
<protein>
    <recommendedName>
        <fullName evidence="4">HTH gntR-type domain-containing protein</fullName>
    </recommendedName>
</protein>
<evidence type="ECO:0000256" key="1">
    <source>
        <dbReference type="ARBA" id="ARBA00023015"/>
    </source>
</evidence>
<evidence type="ECO:0000256" key="2">
    <source>
        <dbReference type="ARBA" id="ARBA00023125"/>
    </source>
</evidence>
<organism evidence="5 6">
    <name type="scientific">Floricoccus penangensis</name>
    <dbReference type="NCBI Taxonomy" id="1859475"/>
    <lineage>
        <taxon>Bacteria</taxon>
        <taxon>Bacillati</taxon>
        <taxon>Bacillota</taxon>
        <taxon>Bacilli</taxon>
        <taxon>Lactobacillales</taxon>
        <taxon>Streptococcaceae</taxon>
        <taxon>Floricoccus</taxon>
    </lineage>
</organism>
<accession>A0A9Q5JHW3</accession>
<dbReference type="Pfam" id="PF00392">
    <property type="entry name" value="GntR"/>
    <property type="match status" value="1"/>
</dbReference>
<dbReference type="PROSITE" id="PS50949">
    <property type="entry name" value="HTH_GNTR"/>
    <property type="match status" value="1"/>
</dbReference>
<dbReference type="InterPro" id="IPR036388">
    <property type="entry name" value="WH-like_DNA-bd_sf"/>
</dbReference>
<dbReference type="PANTHER" id="PTHR43537:SF24">
    <property type="entry name" value="GLUCONATE OPERON TRANSCRIPTIONAL REPRESSOR"/>
    <property type="match status" value="1"/>
</dbReference>
<dbReference type="InterPro" id="IPR008920">
    <property type="entry name" value="TF_FadR/GntR_C"/>
</dbReference>
<gene>
    <name evidence="5" type="ORF">BG262_08100</name>
</gene>
<dbReference type="CDD" id="cd07377">
    <property type="entry name" value="WHTH_GntR"/>
    <property type="match status" value="1"/>
</dbReference>
<comment type="caution">
    <text evidence="5">The sequence shown here is derived from an EMBL/GenBank/DDBJ whole genome shotgun (WGS) entry which is preliminary data.</text>
</comment>
<dbReference type="OrthoDB" id="9781630at2"/>
<evidence type="ECO:0000313" key="5">
    <source>
        <dbReference type="EMBL" id="OFI47656.1"/>
    </source>
</evidence>
<feature type="domain" description="HTH gntR-type" evidence="4">
    <location>
        <begin position="20"/>
        <end position="87"/>
    </location>
</feature>
<sequence length="268" mass="30792">MSDFNYKNELVNKINFKQHKPLSDIVYDALKGAILDGTIPLGERINENYLAELLSISRTPIRKAVKKLTEEGLTESIPQYGTVIKYVSTDKIDEIYKIRLALELILHQEVLKNINEIELEQLKSYSKDMVKYEEKDDLIHLGEVLNEFNDKISEIAKMSTLNILLDELNTYFKNFRNFSFASKERRNLATKEHAMIIRAIEAKDISVLNKVVSKHIQNAHSAALNTFVRNENSYIKNNIEKNNVKISCDNLKCPIHNHNKKGNSSING</sequence>
<dbReference type="Proteomes" id="UP000177273">
    <property type="component" value="Unassembled WGS sequence"/>
</dbReference>
<proteinExistence type="predicted"/>
<dbReference type="Gene3D" id="1.20.120.530">
    <property type="entry name" value="GntR ligand-binding domain-like"/>
    <property type="match status" value="1"/>
</dbReference>
<dbReference type="InterPro" id="IPR036390">
    <property type="entry name" value="WH_DNA-bd_sf"/>
</dbReference>
<evidence type="ECO:0000313" key="6">
    <source>
        <dbReference type="Proteomes" id="UP000177273"/>
    </source>
</evidence>
<dbReference type="PANTHER" id="PTHR43537">
    <property type="entry name" value="TRANSCRIPTIONAL REGULATOR, GNTR FAMILY"/>
    <property type="match status" value="1"/>
</dbReference>
<evidence type="ECO:0000256" key="3">
    <source>
        <dbReference type="ARBA" id="ARBA00023163"/>
    </source>
</evidence>
<dbReference type="SUPFAM" id="SSF46785">
    <property type="entry name" value="Winged helix' DNA-binding domain"/>
    <property type="match status" value="1"/>
</dbReference>
<keyword evidence="2" id="KW-0238">DNA-binding</keyword>
<dbReference type="SMART" id="SM00345">
    <property type="entry name" value="HTH_GNTR"/>
    <property type="match status" value="1"/>
</dbReference>
<reference evidence="6" key="1">
    <citation type="submission" date="2016-09" db="EMBL/GenBank/DDBJ databases">
        <title>Draft genome sequence of a novel species of the family Streptococcaceae isolated from flowers.</title>
        <authorList>
            <person name="Chuah L.-O."/>
            <person name="Yap K.-P."/>
            <person name="Thong K.L."/>
            <person name="Liong M.T."/>
            <person name="Ahmad R."/>
            <person name="Rusul G."/>
        </authorList>
    </citation>
    <scope>NUCLEOTIDE SEQUENCE [LARGE SCALE GENOMIC DNA]</scope>
    <source>
        <strain evidence="6">HibF3</strain>
    </source>
</reference>
<dbReference type="RefSeq" id="WP_070787054.1">
    <property type="nucleotide sequence ID" value="NZ_MKIQ01000003.1"/>
</dbReference>
<dbReference type="GO" id="GO:0003677">
    <property type="term" value="F:DNA binding"/>
    <property type="evidence" value="ECO:0007669"/>
    <property type="project" value="UniProtKB-KW"/>
</dbReference>
<dbReference type="Pfam" id="PF07729">
    <property type="entry name" value="FCD"/>
    <property type="match status" value="1"/>
</dbReference>
<name>A0A9Q5JHW3_9LACT</name>
<evidence type="ECO:0000259" key="4">
    <source>
        <dbReference type="PROSITE" id="PS50949"/>
    </source>
</evidence>
<keyword evidence="3" id="KW-0804">Transcription</keyword>
<dbReference type="InterPro" id="IPR011711">
    <property type="entry name" value="GntR_C"/>
</dbReference>
<keyword evidence="6" id="KW-1185">Reference proteome</keyword>
<dbReference type="SUPFAM" id="SSF48008">
    <property type="entry name" value="GntR ligand-binding domain-like"/>
    <property type="match status" value="1"/>
</dbReference>
<dbReference type="GO" id="GO:0003700">
    <property type="term" value="F:DNA-binding transcription factor activity"/>
    <property type="evidence" value="ECO:0007669"/>
    <property type="project" value="InterPro"/>
</dbReference>
<dbReference type="Gene3D" id="1.10.10.10">
    <property type="entry name" value="Winged helix-like DNA-binding domain superfamily/Winged helix DNA-binding domain"/>
    <property type="match status" value="1"/>
</dbReference>
<dbReference type="InterPro" id="IPR000524">
    <property type="entry name" value="Tscrpt_reg_HTH_GntR"/>
</dbReference>
<keyword evidence="1" id="KW-0805">Transcription regulation</keyword>
<dbReference type="EMBL" id="MKIQ01000003">
    <property type="protein sequence ID" value="OFI47656.1"/>
    <property type="molecule type" value="Genomic_DNA"/>
</dbReference>